<sequence length="104" mass="11928">YFGLVAKPLYITDVEVPSRNGDGLQDGKVAGIWHEEWDQPRQGQWIEQFYKIVLSKPFVDTVTYSNLTDMKDSAIANSGLLTEKLEPKKSFQALKKLHRVIFSR</sequence>
<dbReference type="AlphaFoldDB" id="X1GR80"/>
<proteinExistence type="predicted"/>
<reference evidence="1" key="1">
    <citation type="journal article" date="2014" name="Front. Microbiol.">
        <title>High frequency of phylogenetically diverse reductive dehalogenase-homologous genes in deep subseafloor sedimentary metagenomes.</title>
        <authorList>
            <person name="Kawai M."/>
            <person name="Futagami T."/>
            <person name="Toyoda A."/>
            <person name="Takaki Y."/>
            <person name="Nishi S."/>
            <person name="Hori S."/>
            <person name="Arai W."/>
            <person name="Tsubouchi T."/>
            <person name="Morono Y."/>
            <person name="Uchiyama I."/>
            <person name="Ito T."/>
            <person name="Fujiyama A."/>
            <person name="Inagaki F."/>
            <person name="Takami H."/>
        </authorList>
    </citation>
    <scope>NUCLEOTIDE SEQUENCE</scope>
    <source>
        <strain evidence="1">Expedition CK06-06</strain>
    </source>
</reference>
<protein>
    <submittedName>
        <fullName evidence="1">Uncharacterized protein</fullName>
    </submittedName>
</protein>
<organism evidence="1">
    <name type="scientific">marine sediment metagenome</name>
    <dbReference type="NCBI Taxonomy" id="412755"/>
    <lineage>
        <taxon>unclassified sequences</taxon>
        <taxon>metagenomes</taxon>
        <taxon>ecological metagenomes</taxon>
    </lineage>
</organism>
<name>X1GR80_9ZZZZ</name>
<evidence type="ECO:0000313" key="1">
    <source>
        <dbReference type="EMBL" id="GAH47380.1"/>
    </source>
</evidence>
<gene>
    <name evidence="1" type="ORF">S03H2_12786</name>
</gene>
<dbReference type="InterPro" id="IPR017853">
    <property type="entry name" value="GH"/>
</dbReference>
<dbReference type="Gene3D" id="3.20.20.80">
    <property type="entry name" value="Glycosidases"/>
    <property type="match status" value="1"/>
</dbReference>
<comment type="caution">
    <text evidence="1">The sequence shown here is derived from an EMBL/GenBank/DDBJ whole genome shotgun (WGS) entry which is preliminary data.</text>
</comment>
<feature type="non-terminal residue" evidence="1">
    <location>
        <position position="1"/>
    </location>
</feature>
<dbReference type="EMBL" id="BARU01006499">
    <property type="protein sequence ID" value="GAH47380.1"/>
    <property type="molecule type" value="Genomic_DNA"/>
</dbReference>
<accession>X1GR80</accession>
<dbReference type="SUPFAM" id="SSF51445">
    <property type="entry name" value="(Trans)glycosidases"/>
    <property type="match status" value="1"/>
</dbReference>